<dbReference type="Pfam" id="PF24883">
    <property type="entry name" value="NPHP3_N"/>
    <property type="match status" value="1"/>
</dbReference>
<dbReference type="AlphaFoldDB" id="A0A9P4QP24"/>
<keyword evidence="4" id="KW-1185">Reference proteome</keyword>
<dbReference type="PANTHER" id="PTHR10039">
    <property type="entry name" value="AMELOGENIN"/>
    <property type="match status" value="1"/>
</dbReference>
<name>A0A9P4QP24_9PLEO</name>
<evidence type="ECO:0000313" key="4">
    <source>
        <dbReference type="Proteomes" id="UP000799444"/>
    </source>
</evidence>
<protein>
    <recommendedName>
        <fullName evidence="2">Nephrocystin 3-like N-terminal domain-containing protein</fullName>
    </recommendedName>
</protein>
<accession>A0A9P4QP24</accession>
<feature type="non-terminal residue" evidence="3">
    <location>
        <position position="1"/>
    </location>
</feature>
<gene>
    <name evidence="3" type="ORF">EJ04DRAFT_414015</name>
</gene>
<dbReference type="SUPFAM" id="SSF52540">
    <property type="entry name" value="P-loop containing nucleoside triphosphate hydrolases"/>
    <property type="match status" value="1"/>
</dbReference>
<comment type="caution">
    <text evidence="3">The sequence shown here is derived from an EMBL/GenBank/DDBJ whole genome shotgun (WGS) entry which is preliminary data.</text>
</comment>
<evidence type="ECO:0000259" key="2">
    <source>
        <dbReference type="Pfam" id="PF24883"/>
    </source>
</evidence>
<dbReference type="InterPro" id="IPR056884">
    <property type="entry name" value="NPHP3-like_N"/>
</dbReference>
<organism evidence="3 4">
    <name type="scientific">Polyplosphaeria fusca</name>
    <dbReference type="NCBI Taxonomy" id="682080"/>
    <lineage>
        <taxon>Eukaryota</taxon>
        <taxon>Fungi</taxon>
        <taxon>Dikarya</taxon>
        <taxon>Ascomycota</taxon>
        <taxon>Pezizomycotina</taxon>
        <taxon>Dothideomycetes</taxon>
        <taxon>Pleosporomycetidae</taxon>
        <taxon>Pleosporales</taxon>
        <taxon>Tetraplosphaeriaceae</taxon>
        <taxon>Polyplosphaeria</taxon>
    </lineage>
</organism>
<sequence>QREILDLLSPSSYASHHKDIARVRLPGTWQWVLEHAEFRSWEEGEGKALYCHGNPGSGKTVPTSRVIDHLRDTCSAQPRIGIAHIYCNFKRDGGQTADLLLASIARQLVETLPSFPNRLQDLHQAAGPGPQIQDTMDLLVELLSPSNRAFIVVDALDECQDSARRFISSLASLRAKSRIQVFATCRPSYKDFTNDFTNSAMLDIRAIKADVQCYLEGNIHRLPKFVKGNHELLEEICSSIIKAVDGI</sequence>
<dbReference type="InterPro" id="IPR027417">
    <property type="entry name" value="P-loop_NTPase"/>
</dbReference>
<dbReference type="PANTHER" id="PTHR10039:SF15">
    <property type="entry name" value="NACHT DOMAIN-CONTAINING PROTEIN"/>
    <property type="match status" value="1"/>
</dbReference>
<dbReference type="Proteomes" id="UP000799444">
    <property type="component" value="Unassembled WGS sequence"/>
</dbReference>
<feature type="non-terminal residue" evidence="3">
    <location>
        <position position="247"/>
    </location>
</feature>
<proteinExistence type="predicted"/>
<reference evidence="3" key="1">
    <citation type="journal article" date="2020" name="Stud. Mycol.">
        <title>101 Dothideomycetes genomes: a test case for predicting lifestyles and emergence of pathogens.</title>
        <authorList>
            <person name="Haridas S."/>
            <person name="Albert R."/>
            <person name="Binder M."/>
            <person name="Bloem J."/>
            <person name="Labutti K."/>
            <person name="Salamov A."/>
            <person name="Andreopoulos B."/>
            <person name="Baker S."/>
            <person name="Barry K."/>
            <person name="Bills G."/>
            <person name="Bluhm B."/>
            <person name="Cannon C."/>
            <person name="Castanera R."/>
            <person name="Culley D."/>
            <person name="Daum C."/>
            <person name="Ezra D."/>
            <person name="Gonzalez J."/>
            <person name="Henrissat B."/>
            <person name="Kuo A."/>
            <person name="Liang C."/>
            <person name="Lipzen A."/>
            <person name="Lutzoni F."/>
            <person name="Magnuson J."/>
            <person name="Mondo S."/>
            <person name="Nolan M."/>
            <person name="Ohm R."/>
            <person name="Pangilinan J."/>
            <person name="Park H.-J."/>
            <person name="Ramirez L."/>
            <person name="Alfaro M."/>
            <person name="Sun H."/>
            <person name="Tritt A."/>
            <person name="Yoshinaga Y."/>
            <person name="Zwiers L.-H."/>
            <person name="Turgeon B."/>
            <person name="Goodwin S."/>
            <person name="Spatafora J."/>
            <person name="Crous P."/>
            <person name="Grigoriev I."/>
        </authorList>
    </citation>
    <scope>NUCLEOTIDE SEQUENCE</scope>
    <source>
        <strain evidence="3">CBS 125425</strain>
    </source>
</reference>
<evidence type="ECO:0000256" key="1">
    <source>
        <dbReference type="ARBA" id="ARBA00022737"/>
    </source>
</evidence>
<dbReference type="Gene3D" id="3.40.50.300">
    <property type="entry name" value="P-loop containing nucleotide triphosphate hydrolases"/>
    <property type="match status" value="1"/>
</dbReference>
<dbReference type="OrthoDB" id="195446at2759"/>
<keyword evidence="1" id="KW-0677">Repeat</keyword>
<dbReference type="EMBL" id="ML996204">
    <property type="protein sequence ID" value="KAF2731028.1"/>
    <property type="molecule type" value="Genomic_DNA"/>
</dbReference>
<evidence type="ECO:0000313" key="3">
    <source>
        <dbReference type="EMBL" id="KAF2731028.1"/>
    </source>
</evidence>
<feature type="domain" description="Nephrocystin 3-like N-terminal" evidence="2">
    <location>
        <begin position="27"/>
        <end position="186"/>
    </location>
</feature>